<gene>
    <name evidence="3" type="ORF">KUF71_004042</name>
    <name evidence="5" type="ORF">KUF71_006680</name>
    <name evidence="6" type="ORF">KUF71_017306</name>
    <name evidence="4" type="ORF">KUF71_025636</name>
</gene>
<dbReference type="EMBL" id="JAHWGI010000528">
    <property type="protein sequence ID" value="KAK3916452.1"/>
    <property type="molecule type" value="Genomic_DNA"/>
</dbReference>
<reference evidence="3" key="1">
    <citation type="submission" date="2021-07" db="EMBL/GenBank/DDBJ databases">
        <authorList>
            <person name="Catto M.A."/>
            <person name="Jacobson A."/>
            <person name="Kennedy G."/>
            <person name="Labadie P."/>
            <person name="Hunt B.G."/>
            <person name="Srinivasan R."/>
        </authorList>
    </citation>
    <scope>NUCLEOTIDE SEQUENCE</scope>
    <source>
        <strain evidence="3">PL_HMW_Pooled</strain>
        <tissue evidence="3">Head</tissue>
    </source>
</reference>
<dbReference type="AlphaFoldDB" id="A0AAE1GUN8"/>
<dbReference type="EMBL" id="JAHWGI010000655">
    <property type="protein sequence ID" value="KAK3917008.1"/>
    <property type="molecule type" value="Genomic_DNA"/>
</dbReference>
<evidence type="ECO:0000313" key="7">
    <source>
        <dbReference type="Proteomes" id="UP001219518"/>
    </source>
</evidence>
<protein>
    <submittedName>
        <fullName evidence="3">Zinc finger protein 425</fullName>
    </submittedName>
</protein>
<evidence type="ECO:0000259" key="2">
    <source>
        <dbReference type="PROSITE" id="PS50157"/>
    </source>
</evidence>
<dbReference type="PROSITE" id="PS50157">
    <property type="entry name" value="ZINC_FINGER_C2H2_2"/>
    <property type="match status" value="1"/>
</dbReference>
<sequence length="406" mass="45857">MGDGNDSFLDISQCSGYLLTSTPQKNKTFKTPAALKVGRRKIAAKGPICGICHICGKEYVRKRSFDDHMRLHVLVDVNSRYPNKEKIIEEAGNISQITLRQMMSMKGVGKWGGEHNMLLQRLTTDLKLCVPWQDFYKTVTEKYAESLCTGKYLLPSSLLPIICKISDKILGDRDMRDRLLQLLLNSVDFSSQMLECFVCEFVLCFGEQIISFLCKSVVGEKPSKPKENVVFDIEDRQVIYYVAGSVMRGMLRYGIKHSKNEDWNAIKNTIETRIDENGQGVEKASEADRAWTGEINRKSLFFIGSAAMDFFVSLTQVLYNIESDKDGNFKTETVVENVYEDGVTLLLWDELVGSSLHPDLSIRFLKGVTKSFTQTYAKGVALKKLNGHLKKAFVAISLRHSIAPRQ</sequence>
<keyword evidence="1" id="KW-0862">Zinc</keyword>
<evidence type="ECO:0000313" key="5">
    <source>
        <dbReference type="EMBL" id="KAK3917008.1"/>
    </source>
</evidence>
<dbReference type="InterPro" id="IPR013087">
    <property type="entry name" value="Znf_C2H2_type"/>
</dbReference>
<accession>A0AAE1GUN8</accession>
<evidence type="ECO:0000313" key="4">
    <source>
        <dbReference type="EMBL" id="KAK3916452.1"/>
    </source>
</evidence>
<evidence type="ECO:0000313" key="3">
    <source>
        <dbReference type="EMBL" id="KAK3909686.1"/>
    </source>
</evidence>
<feature type="domain" description="C2H2-type" evidence="2">
    <location>
        <begin position="50"/>
        <end position="72"/>
    </location>
</feature>
<dbReference type="PROSITE" id="PS00028">
    <property type="entry name" value="ZINC_FINGER_C2H2_1"/>
    <property type="match status" value="1"/>
</dbReference>
<evidence type="ECO:0000256" key="1">
    <source>
        <dbReference type="PROSITE-ProRule" id="PRU00042"/>
    </source>
</evidence>
<keyword evidence="1" id="KW-0479">Metal-binding</keyword>
<dbReference type="EMBL" id="JAHWGI010000107">
    <property type="protein sequence ID" value="KAK3909686.1"/>
    <property type="molecule type" value="Genomic_DNA"/>
</dbReference>
<comment type="caution">
    <text evidence="3">The sequence shown here is derived from an EMBL/GenBank/DDBJ whole genome shotgun (WGS) entry which is preliminary data.</text>
</comment>
<proteinExistence type="predicted"/>
<keyword evidence="7" id="KW-1185">Reference proteome</keyword>
<reference evidence="3" key="2">
    <citation type="journal article" date="2023" name="BMC Genomics">
        <title>Pest status, molecular evolution, and epigenetic factors derived from the genome assembly of Frankliniella fusca, a thysanopteran phytovirus vector.</title>
        <authorList>
            <person name="Catto M.A."/>
            <person name="Labadie P.E."/>
            <person name="Jacobson A.L."/>
            <person name="Kennedy G.G."/>
            <person name="Srinivasan R."/>
            <person name="Hunt B.G."/>
        </authorList>
    </citation>
    <scope>NUCLEOTIDE SEQUENCE</scope>
    <source>
        <strain evidence="3">PL_HMW_Pooled</strain>
    </source>
</reference>
<dbReference type="EMBL" id="JAHWGI010001443">
    <property type="protein sequence ID" value="KAK3933045.1"/>
    <property type="molecule type" value="Genomic_DNA"/>
</dbReference>
<organism evidence="3 7">
    <name type="scientific">Frankliniella fusca</name>
    <dbReference type="NCBI Taxonomy" id="407009"/>
    <lineage>
        <taxon>Eukaryota</taxon>
        <taxon>Metazoa</taxon>
        <taxon>Ecdysozoa</taxon>
        <taxon>Arthropoda</taxon>
        <taxon>Hexapoda</taxon>
        <taxon>Insecta</taxon>
        <taxon>Pterygota</taxon>
        <taxon>Neoptera</taxon>
        <taxon>Paraneoptera</taxon>
        <taxon>Thysanoptera</taxon>
        <taxon>Terebrantia</taxon>
        <taxon>Thripoidea</taxon>
        <taxon>Thripidae</taxon>
        <taxon>Frankliniella</taxon>
    </lineage>
</organism>
<dbReference type="Proteomes" id="UP001219518">
    <property type="component" value="Unassembled WGS sequence"/>
</dbReference>
<name>A0AAE1GUN8_9NEOP</name>
<keyword evidence="1" id="KW-0863">Zinc-finger</keyword>
<evidence type="ECO:0000313" key="6">
    <source>
        <dbReference type="EMBL" id="KAK3933045.1"/>
    </source>
</evidence>
<dbReference type="GO" id="GO:0008270">
    <property type="term" value="F:zinc ion binding"/>
    <property type="evidence" value="ECO:0007669"/>
    <property type="project" value="UniProtKB-KW"/>
</dbReference>